<dbReference type="CDD" id="cd00071">
    <property type="entry name" value="GMPK"/>
    <property type="match status" value="1"/>
</dbReference>
<comment type="subcellular location">
    <subcellularLocation>
        <location evidence="11">Cytoplasm</location>
    </subcellularLocation>
</comment>
<sequence>MMKKGLLLVISGPSGTGKGTVCKELLKREKDIKISISATTRKPRDGEVNGINYYFVDQDIFESQISKGEFFEYAKVYDHYYGTPKKYVMDEIDKGNDVLLEIDIQGALQIKEKYPKGVFIFILPPSMKELKKRIVGRGTESEEAISKRFGSALGEIDYVREYDYFVINDEVEEAVEKIRSIIRAEKCKVKENIEEIISRLKEEILC</sequence>
<gene>
    <name evidence="11 13" type="primary">gmk</name>
    <name evidence="13" type="ORF">KVH43_10905</name>
</gene>
<evidence type="ECO:0000256" key="6">
    <source>
        <dbReference type="ARBA" id="ARBA00022741"/>
    </source>
</evidence>
<proteinExistence type="inferred from homology"/>
<feature type="binding site" evidence="11">
    <location>
        <begin position="12"/>
        <end position="19"/>
    </location>
    <ligand>
        <name>ATP</name>
        <dbReference type="ChEBI" id="CHEBI:30616"/>
    </ligand>
</feature>
<dbReference type="Proteomes" id="UP000886818">
    <property type="component" value="Chromosome"/>
</dbReference>
<evidence type="ECO:0000256" key="4">
    <source>
        <dbReference type="ARBA" id="ARBA00016296"/>
    </source>
</evidence>
<comment type="catalytic activity">
    <reaction evidence="10 11">
        <text>GMP + ATP = GDP + ADP</text>
        <dbReference type="Rhea" id="RHEA:20780"/>
        <dbReference type="ChEBI" id="CHEBI:30616"/>
        <dbReference type="ChEBI" id="CHEBI:58115"/>
        <dbReference type="ChEBI" id="CHEBI:58189"/>
        <dbReference type="ChEBI" id="CHEBI:456216"/>
        <dbReference type="EC" id="2.7.4.8"/>
    </reaction>
</comment>
<evidence type="ECO:0000259" key="12">
    <source>
        <dbReference type="PROSITE" id="PS50052"/>
    </source>
</evidence>
<dbReference type="PANTHER" id="PTHR23117">
    <property type="entry name" value="GUANYLATE KINASE-RELATED"/>
    <property type="match status" value="1"/>
</dbReference>
<dbReference type="PROSITE" id="PS50052">
    <property type="entry name" value="GUANYLATE_KINASE_2"/>
    <property type="match status" value="1"/>
</dbReference>
<organism evidence="13 14">
    <name type="scientific">Crassaminicella indica</name>
    <dbReference type="NCBI Taxonomy" id="2855394"/>
    <lineage>
        <taxon>Bacteria</taxon>
        <taxon>Bacillati</taxon>
        <taxon>Bacillota</taxon>
        <taxon>Clostridia</taxon>
        <taxon>Eubacteriales</taxon>
        <taxon>Clostridiaceae</taxon>
        <taxon>Crassaminicella</taxon>
    </lineage>
</organism>
<evidence type="ECO:0000256" key="7">
    <source>
        <dbReference type="ARBA" id="ARBA00022777"/>
    </source>
</evidence>
<evidence type="ECO:0000256" key="3">
    <source>
        <dbReference type="ARBA" id="ARBA00012961"/>
    </source>
</evidence>
<evidence type="ECO:0000256" key="5">
    <source>
        <dbReference type="ARBA" id="ARBA00022679"/>
    </source>
</evidence>
<dbReference type="NCBIfam" id="TIGR03263">
    <property type="entry name" value="guanyl_kin"/>
    <property type="match status" value="1"/>
</dbReference>
<keyword evidence="7 11" id="KW-0418">Kinase</keyword>
<dbReference type="EMBL" id="CP078093">
    <property type="protein sequence ID" value="QXM05857.1"/>
    <property type="molecule type" value="Genomic_DNA"/>
</dbReference>
<dbReference type="PANTHER" id="PTHR23117:SF13">
    <property type="entry name" value="GUANYLATE KINASE"/>
    <property type="match status" value="1"/>
</dbReference>
<dbReference type="InterPro" id="IPR008145">
    <property type="entry name" value="GK/Ca_channel_bsu"/>
</dbReference>
<evidence type="ECO:0000256" key="9">
    <source>
        <dbReference type="ARBA" id="ARBA00030128"/>
    </source>
</evidence>
<keyword evidence="14" id="KW-1185">Reference proteome</keyword>
<dbReference type="PROSITE" id="PS00856">
    <property type="entry name" value="GUANYLATE_KINASE_1"/>
    <property type="match status" value="1"/>
</dbReference>
<comment type="similarity">
    <text evidence="2 11">Belongs to the guanylate kinase family.</text>
</comment>
<feature type="domain" description="Guanylate kinase-like" evidence="12">
    <location>
        <begin position="5"/>
        <end position="183"/>
    </location>
</feature>
<dbReference type="InterPro" id="IPR017665">
    <property type="entry name" value="Guanylate_kinase"/>
</dbReference>
<dbReference type="Pfam" id="PF00625">
    <property type="entry name" value="Guanylate_kin"/>
    <property type="match status" value="1"/>
</dbReference>
<dbReference type="InterPro" id="IPR008144">
    <property type="entry name" value="Guanylate_kin-like_dom"/>
</dbReference>
<evidence type="ECO:0000256" key="1">
    <source>
        <dbReference type="ARBA" id="ARBA00003531"/>
    </source>
</evidence>
<evidence type="ECO:0000313" key="13">
    <source>
        <dbReference type="EMBL" id="QXM05857.1"/>
    </source>
</evidence>
<evidence type="ECO:0000256" key="8">
    <source>
        <dbReference type="ARBA" id="ARBA00022840"/>
    </source>
</evidence>
<dbReference type="EC" id="2.7.4.8" evidence="3 11"/>
<reference evidence="13" key="1">
    <citation type="submission" date="2021-07" db="EMBL/GenBank/DDBJ databases">
        <title>Complete genome sequence of Crassaminicella sp. 143-21, isolated from a deep-sea hydrothermal vent.</title>
        <authorList>
            <person name="Li X."/>
        </authorList>
    </citation>
    <scope>NUCLEOTIDE SEQUENCE</scope>
    <source>
        <strain evidence="13">143-21</strain>
    </source>
</reference>
<dbReference type="HAMAP" id="MF_00328">
    <property type="entry name" value="Guanylate_kinase"/>
    <property type="match status" value="1"/>
</dbReference>
<accession>A0ABX8RC27</accession>
<dbReference type="GO" id="GO:0004385">
    <property type="term" value="F:GMP kinase activity"/>
    <property type="evidence" value="ECO:0007669"/>
    <property type="project" value="UniProtKB-EC"/>
</dbReference>
<dbReference type="InterPro" id="IPR020590">
    <property type="entry name" value="Guanylate_kinase_CS"/>
</dbReference>
<evidence type="ECO:0000256" key="11">
    <source>
        <dbReference type="HAMAP-Rule" id="MF_00328"/>
    </source>
</evidence>
<name>A0ABX8RC27_9CLOT</name>
<keyword evidence="5 11" id="KW-0808">Transferase</keyword>
<dbReference type="RefSeq" id="WP_218282555.1">
    <property type="nucleotide sequence ID" value="NZ_CP078093.1"/>
</dbReference>
<keyword evidence="8 11" id="KW-0067">ATP-binding</keyword>
<keyword evidence="6 11" id="KW-0547">Nucleotide-binding</keyword>
<evidence type="ECO:0000313" key="14">
    <source>
        <dbReference type="Proteomes" id="UP000886818"/>
    </source>
</evidence>
<evidence type="ECO:0000256" key="10">
    <source>
        <dbReference type="ARBA" id="ARBA00048594"/>
    </source>
</evidence>
<protein>
    <recommendedName>
        <fullName evidence="4 11">Guanylate kinase</fullName>
        <ecNumber evidence="3 11">2.7.4.8</ecNumber>
    </recommendedName>
    <alternativeName>
        <fullName evidence="9 11">GMP kinase</fullName>
    </alternativeName>
</protein>
<comment type="function">
    <text evidence="1 11">Essential for recycling GMP and indirectly, cGMP.</text>
</comment>
<dbReference type="SMART" id="SM00072">
    <property type="entry name" value="GuKc"/>
    <property type="match status" value="1"/>
</dbReference>
<evidence type="ECO:0000256" key="2">
    <source>
        <dbReference type="ARBA" id="ARBA00005790"/>
    </source>
</evidence>
<keyword evidence="11" id="KW-0963">Cytoplasm</keyword>